<dbReference type="Pfam" id="PF14845">
    <property type="entry name" value="Glycohydro_20b2"/>
    <property type="match status" value="1"/>
</dbReference>
<evidence type="ECO:0000256" key="3">
    <source>
        <dbReference type="ARBA" id="ARBA00022729"/>
    </source>
</evidence>
<feature type="domain" description="Glycoside hydrolase family 20 catalytic" evidence="8">
    <location>
        <begin position="210"/>
        <end position="574"/>
    </location>
</feature>
<reference evidence="10" key="1">
    <citation type="submission" date="2024-02" db="EMBL/GenBank/DDBJ databases">
        <authorList>
            <consortium name="ELIXIR-Norway"/>
            <consortium name="Elixir Norway"/>
        </authorList>
    </citation>
    <scope>NUCLEOTIDE SEQUENCE</scope>
</reference>
<dbReference type="Proteomes" id="UP001497512">
    <property type="component" value="Chromosome 7"/>
</dbReference>
<evidence type="ECO:0000259" key="8">
    <source>
        <dbReference type="Pfam" id="PF00728"/>
    </source>
</evidence>
<protein>
    <recommendedName>
        <fullName evidence="7">Beta-hexosaminidase</fullName>
        <ecNumber evidence="7">3.2.1.52</ecNumber>
    </recommendedName>
</protein>
<dbReference type="EMBL" id="OZ019899">
    <property type="protein sequence ID" value="CAK9231763.1"/>
    <property type="molecule type" value="Genomic_DNA"/>
</dbReference>
<dbReference type="SUPFAM" id="SSF55545">
    <property type="entry name" value="beta-N-acetylhexosaminidase-like domain"/>
    <property type="match status" value="1"/>
</dbReference>
<evidence type="ECO:0000256" key="2">
    <source>
        <dbReference type="ARBA" id="ARBA00006285"/>
    </source>
</evidence>
<comment type="similarity">
    <text evidence="2 7">Belongs to the glycosyl hydrolase 20 family.</text>
</comment>
<keyword evidence="6 7" id="KW-0326">Glycosidase</keyword>
<evidence type="ECO:0000259" key="9">
    <source>
        <dbReference type="Pfam" id="PF14845"/>
    </source>
</evidence>
<evidence type="ECO:0000313" key="10">
    <source>
        <dbReference type="EMBL" id="CAK9231763.1"/>
    </source>
</evidence>
<keyword evidence="5" id="KW-0325">Glycoprotein</keyword>
<keyword evidence="3" id="KW-0732">Signal</keyword>
<sequence length="624" mass="70166">MVSLHNYVCLLPAFALLLPFLSLSDFFLLPGVHGNVYLWPMPQVVEWGSGPAILLSRDFHFLSPENAVLDKAVVEYKELIRTERWLPIHWTEEEEEEEEEEETLVIVESMEALVVLESLAIVVLDLEADLQHGVDESYTIEVPESSLEVLGTGVRSAPSSLSASILAATVWGALHGLETFSQLIHRGTSPETSSELLIDHGVYIRDQPNFPHRGLLLDTARNFYPVESILRTIRAMAYNKLNVFHWHIIDSHSFPLELFKEPELAKKGAYSERQRYSHRDLKRVLEYATQHGVRIIPELDMPGHTGSWSGAYPEVVTCHDQFWLQPGAPWGLRMASEPGWPGQLNPLHPLTYKVVKNLVEEVASLFPDNFFHGGGDEVNPNCWNNSLDIQEYVLAGGNMSTLLEEFVKTTHPYITGSNKTAVYWEDLLTDRDINVPSTALPKETTILQTWNNGAANTKLLTSNGYRTIVSSSDFYYLDCGHGGWVGNDSRYDEDSNDPGNLFNYPGGNGGSWCGPFKTWARIYDYDITFNLTNSEAALVIGAEVSLWSEQADATVLDSRLWPRTAALAESLWSGNKHPDGKKRYAQAIDRLNDWRFRLVSRGISAEPLQPLWCVKHPGQCNINT</sequence>
<accession>A0ABP0UWK4</accession>
<gene>
    <name evidence="10" type="ORF">CSSPTR1EN2_LOCUS20920</name>
</gene>
<dbReference type="InterPro" id="IPR029019">
    <property type="entry name" value="HEX_eukaryotic_N"/>
</dbReference>
<evidence type="ECO:0000313" key="11">
    <source>
        <dbReference type="Proteomes" id="UP001497512"/>
    </source>
</evidence>
<dbReference type="PANTHER" id="PTHR22600">
    <property type="entry name" value="BETA-HEXOSAMINIDASE"/>
    <property type="match status" value="1"/>
</dbReference>
<dbReference type="InterPro" id="IPR017853">
    <property type="entry name" value="GH"/>
</dbReference>
<evidence type="ECO:0000256" key="1">
    <source>
        <dbReference type="ARBA" id="ARBA00001231"/>
    </source>
</evidence>
<dbReference type="PIRSF" id="PIRSF001093">
    <property type="entry name" value="B-hxosamndse_ab_euk"/>
    <property type="match status" value="1"/>
</dbReference>
<dbReference type="EC" id="3.2.1.52" evidence="7"/>
<name>A0ABP0UWK4_9BRYO</name>
<evidence type="ECO:0000256" key="6">
    <source>
        <dbReference type="ARBA" id="ARBA00023295"/>
    </source>
</evidence>
<dbReference type="PRINTS" id="PR00738">
    <property type="entry name" value="GLHYDRLASE20"/>
</dbReference>
<evidence type="ECO:0000256" key="4">
    <source>
        <dbReference type="ARBA" id="ARBA00022801"/>
    </source>
</evidence>
<feature type="domain" description="Beta-hexosaminidase eukaryotic type N-terminal" evidence="9">
    <location>
        <begin position="38"/>
        <end position="183"/>
    </location>
</feature>
<dbReference type="Pfam" id="PF00728">
    <property type="entry name" value="Glyco_hydro_20"/>
    <property type="match status" value="1"/>
</dbReference>
<proteinExistence type="inferred from homology"/>
<organism evidence="10 11">
    <name type="scientific">Sphagnum troendelagicum</name>
    <dbReference type="NCBI Taxonomy" id="128251"/>
    <lineage>
        <taxon>Eukaryota</taxon>
        <taxon>Viridiplantae</taxon>
        <taxon>Streptophyta</taxon>
        <taxon>Embryophyta</taxon>
        <taxon>Bryophyta</taxon>
        <taxon>Sphagnophytina</taxon>
        <taxon>Sphagnopsida</taxon>
        <taxon>Sphagnales</taxon>
        <taxon>Sphagnaceae</taxon>
        <taxon>Sphagnum</taxon>
    </lineage>
</organism>
<comment type="catalytic activity">
    <reaction evidence="1 7">
        <text>Hydrolysis of terminal non-reducing N-acetyl-D-hexosamine residues in N-acetyl-beta-D-hexosaminides.</text>
        <dbReference type="EC" id="3.2.1.52"/>
    </reaction>
</comment>
<dbReference type="PANTHER" id="PTHR22600:SF26">
    <property type="entry name" value="BETA-N-ACETYLHEXOSAMINIDASE"/>
    <property type="match status" value="1"/>
</dbReference>
<evidence type="ECO:0000256" key="5">
    <source>
        <dbReference type="ARBA" id="ARBA00023180"/>
    </source>
</evidence>
<dbReference type="InterPro" id="IPR025705">
    <property type="entry name" value="Beta_hexosaminidase_sua/sub"/>
</dbReference>
<dbReference type="InterPro" id="IPR029018">
    <property type="entry name" value="Hex-like_dom2"/>
</dbReference>
<keyword evidence="11" id="KW-1185">Reference proteome</keyword>
<evidence type="ECO:0000256" key="7">
    <source>
        <dbReference type="PIRNR" id="PIRNR001093"/>
    </source>
</evidence>
<keyword evidence="4 7" id="KW-0378">Hydrolase</keyword>
<dbReference type="InterPro" id="IPR015883">
    <property type="entry name" value="Glyco_hydro_20_cat"/>
</dbReference>
<dbReference type="CDD" id="cd06562">
    <property type="entry name" value="GH20_HexA_HexB-like"/>
    <property type="match status" value="1"/>
</dbReference>
<dbReference type="Gene3D" id="3.30.379.10">
    <property type="entry name" value="Chitobiase/beta-hexosaminidase domain 2-like"/>
    <property type="match status" value="1"/>
</dbReference>
<dbReference type="Gene3D" id="3.20.20.80">
    <property type="entry name" value="Glycosidases"/>
    <property type="match status" value="1"/>
</dbReference>
<dbReference type="SUPFAM" id="SSF51445">
    <property type="entry name" value="(Trans)glycosidases"/>
    <property type="match status" value="1"/>
</dbReference>